<reference evidence="1" key="1">
    <citation type="submission" date="2019-05" db="EMBL/GenBank/DDBJ databases">
        <title>Annotation for the trematode Fasciolopsis buski.</title>
        <authorList>
            <person name="Choi Y.-J."/>
        </authorList>
    </citation>
    <scope>NUCLEOTIDE SEQUENCE</scope>
    <source>
        <strain evidence="1">HT</strain>
        <tissue evidence="1">Whole worm</tissue>
    </source>
</reference>
<name>A0A8E0RQA9_9TREM</name>
<evidence type="ECO:0000313" key="2">
    <source>
        <dbReference type="Proteomes" id="UP000728185"/>
    </source>
</evidence>
<dbReference type="EMBL" id="LUCM01008327">
    <property type="protein sequence ID" value="KAA0188585.1"/>
    <property type="molecule type" value="Genomic_DNA"/>
</dbReference>
<dbReference type="AlphaFoldDB" id="A0A8E0RQA9"/>
<gene>
    <name evidence="1" type="ORF">FBUS_07049</name>
</gene>
<accession>A0A8E0RQA9</accession>
<protein>
    <submittedName>
        <fullName evidence="1">Uncharacterized protein</fullName>
    </submittedName>
</protein>
<evidence type="ECO:0000313" key="1">
    <source>
        <dbReference type="EMBL" id="KAA0188585.1"/>
    </source>
</evidence>
<sequence length="84" mass="10255">MIENMFYEKFWCPILIKCDFRFDSLLKCDAQLCHIEAGQKLMNEYRECYEHQRDMLKHQLDNESQKGAEWVRILKLLLCQVRIL</sequence>
<organism evidence="1 2">
    <name type="scientific">Fasciolopsis buskii</name>
    <dbReference type="NCBI Taxonomy" id="27845"/>
    <lineage>
        <taxon>Eukaryota</taxon>
        <taxon>Metazoa</taxon>
        <taxon>Spiralia</taxon>
        <taxon>Lophotrochozoa</taxon>
        <taxon>Platyhelminthes</taxon>
        <taxon>Trematoda</taxon>
        <taxon>Digenea</taxon>
        <taxon>Plagiorchiida</taxon>
        <taxon>Echinostomata</taxon>
        <taxon>Echinostomatoidea</taxon>
        <taxon>Fasciolidae</taxon>
        <taxon>Fasciolopsis</taxon>
    </lineage>
</organism>
<dbReference type="Proteomes" id="UP000728185">
    <property type="component" value="Unassembled WGS sequence"/>
</dbReference>
<proteinExistence type="predicted"/>
<keyword evidence="2" id="KW-1185">Reference proteome</keyword>
<comment type="caution">
    <text evidence="1">The sequence shown here is derived from an EMBL/GenBank/DDBJ whole genome shotgun (WGS) entry which is preliminary data.</text>
</comment>